<keyword evidence="7" id="KW-0868">Chloride</keyword>
<comment type="caution">
    <text evidence="9">The sequence shown here is derived from an EMBL/GenBank/DDBJ whole genome shotgun (WGS) entry which is preliminary data.</text>
</comment>
<evidence type="ECO:0000256" key="4">
    <source>
        <dbReference type="ARBA" id="ARBA00022989"/>
    </source>
</evidence>
<evidence type="ECO:0000256" key="6">
    <source>
        <dbReference type="ARBA" id="ARBA00023136"/>
    </source>
</evidence>
<evidence type="ECO:0000313" key="10">
    <source>
        <dbReference type="Proteomes" id="UP001576774"/>
    </source>
</evidence>
<dbReference type="PANTHER" id="PTHR45711">
    <property type="entry name" value="CHLORIDE CHANNEL PROTEIN"/>
    <property type="match status" value="1"/>
</dbReference>
<feature type="transmembrane region" description="Helical" evidence="8">
    <location>
        <begin position="275"/>
        <end position="295"/>
    </location>
</feature>
<dbReference type="InterPro" id="IPR001807">
    <property type="entry name" value="ClC"/>
</dbReference>
<feature type="transmembrane region" description="Helical" evidence="8">
    <location>
        <begin position="165"/>
        <end position="190"/>
    </location>
</feature>
<keyword evidence="3 8" id="KW-0812">Transmembrane</keyword>
<feature type="transmembrane region" description="Helical" evidence="8">
    <location>
        <begin position="374"/>
        <end position="399"/>
    </location>
</feature>
<sequence>MEFKPLKSILQSPRFKKTIGRLNPLLFWAAIAGLITGVLGGSFRYLVSAILDSRIRWIDSLDKLPGQGAIVSIIISAIMVYLGFFLMRRIAPDTSGSGIPQIEGMLSGHFPLVWQRVLPVKFSTGLLILGSGMVMGREGPTIQMGGSIGKMVGTWFNANQEQTRVLVAACGGAGLATAFNAPLAGIMFVFEELKPTFEDEVRAYHAITLSCISATIGQQLILGTGPVLKLTQFETPPLASLWIFALLGIAFGFIGYAFNTLLVKSLNFFSSLRGRSYQFTGLFIGGFIGLMSWFYNPTTGGGEEMIIWSFNNVEPSHVLLLLFFIRFGMTILCYGSGAPGGIFAPMLSMATLFCLGIARQTHTWFPTDLPYPEVLTIAGMGALVAATVRAPLTAILLTLEMTANYQLILPILVSCFTASTTAHAMGGRPIYTVLLERSLKK</sequence>
<evidence type="ECO:0000256" key="2">
    <source>
        <dbReference type="ARBA" id="ARBA00022448"/>
    </source>
</evidence>
<dbReference type="PRINTS" id="PR00762">
    <property type="entry name" value="CLCHANNEL"/>
</dbReference>
<dbReference type="SUPFAM" id="SSF81340">
    <property type="entry name" value="Clc chloride channel"/>
    <property type="match status" value="1"/>
</dbReference>
<reference evidence="9 10" key="1">
    <citation type="submission" date="2024-09" db="EMBL/GenBank/DDBJ databases">
        <title>Floridaenema gen nov. (Aerosakkonemataceae, Aerosakkonematales ord. nov., Cyanobacteria) from benthic tropical and subtropical fresh waters, with the description of four new species.</title>
        <authorList>
            <person name="Moretto J.A."/>
            <person name="Berthold D.E."/>
            <person name="Lefler F.W."/>
            <person name="Huang I.-S."/>
            <person name="Laughinghouse H. IV."/>
        </authorList>
    </citation>
    <scope>NUCLEOTIDE SEQUENCE [LARGE SCALE GENOMIC DNA]</scope>
    <source>
        <strain evidence="9 10">BLCC-F46</strain>
    </source>
</reference>
<dbReference type="RefSeq" id="WP_413269490.1">
    <property type="nucleotide sequence ID" value="NZ_JBHFNQ010000048.1"/>
</dbReference>
<name>A0ABV4X0Q1_9CYAN</name>
<dbReference type="Proteomes" id="UP001576774">
    <property type="component" value="Unassembled WGS sequence"/>
</dbReference>
<organism evidence="9 10">
    <name type="scientific">Floridaenema aerugineum BLCC-F46</name>
    <dbReference type="NCBI Taxonomy" id="3153654"/>
    <lineage>
        <taxon>Bacteria</taxon>
        <taxon>Bacillati</taxon>
        <taxon>Cyanobacteriota</taxon>
        <taxon>Cyanophyceae</taxon>
        <taxon>Oscillatoriophycideae</taxon>
        <taxon>Aerosakkonematales</taxon>
        <taxon>Aerosakkonemataceae</taxon>
        <taxon>Floridanema</taxon>
        <taxon>Floridanema aerugineum</taxon>
    </lineage>
</organism>
<evidence type="ECO:0000256" key="7">
    <source>
        <dbReference type="ARBA" id="ARBA00023214"/>
    </source>
</evidence>
<dbReference type="NCBIfam" id="NF003640">
    <property type="entry name" value="PRK05277.1"/>
    <property type="match status" value="1"/>
</dbReference>
<protein>
    <submittedName>
        <fullName evidence="9">H(+)/Cl(-) exchange transporter ClcA</fullName>
    </submittedName>
</protein>
<dbReference type="EMBL" id="JBHFNQ010000048">
    <property type="protein sequence ID" value="MFB2876353.1"/>
    <property type="molecule type" value="Genomic_DNA"/>
</dbReference>
<feature type="transmembrane region" description="Helical" evidence="8">
    <location>
        <begin position="315"/>
        <end position="335"/>
    </location>
</feature>
<feature type="transmembrane region" description="Helical" evidence="8">
    <location>
        <begin position="241"/>
        <end position="263"/>
    </location>
</feature>
<keyword evidence="2" id="KW-0813">Transport</keyword>
<feature type="transmembrane region" description="Helical" evidence="8">
    <location>
        <begin position="68"/>
        <end position="87"/>
    </location>
</feature>
<keyword evidence="4 8" id="KW-1133">Transmembrane helix</keyword>
<comment type="subcellular location">
    <subcellularLocation>
        <location evidence="1">Membrane</location>
        <topology evidence="1">Multi-pass membrane protein</topology>
    </subcellularLocation>
</comment>
<evidence type="ECO:0000256" key="1">
    <source>
        <dbReference type="ARBA" id="ARBA00004141"/>
    </source>
</evidence>
<dbReference type="InterPro" id="IPR014743">
    <property type="entry name" value="Cl-channel_core"/>
</dbReference>
<gene>
    <name evidence="9" type="primary">clcA</name>
    <name evidence="9" type="ORF">ACE1CC_05625</name>
</gene>
<evidence type="ECO:0000256" key="8">
    <source>
        <dbReference type="SAM" id="Phobius"/>
    </source>
</evidence>
<dbReference type="Gene3D" id="1.10.3080.10">
    <property type="entry name" value="Clc chloride channel"/>
    <property type="match status" value="1"/>
</dbReference>
<feature type="transmembrane region" description="Helical" evidence="8">
    <location>
        <begin position="25"/>
        <end position="47"/>
    </location>
</feature>
<evidence type="ECO:0000313" key="9">
    <source>
        <dbReference type="EMBL" id="MFB2876353.1"/>
    </source>
</evidence>
<dbReference type="PANTHER" id="PTHR45711:SF6">
    <property type="entry name" value="CHLORIDE CHANNEL PROTEIN"/>
    <property type="match status" value="1"/>
</dbReference>
<keyword evidence="6 8" id="KW-0472">Membrane</keyword>
<feature type="transmembrane region" description="Helical" evidence="8">
    <location>
        <begin position="342"/>
        <end position="362"/>
    </location>
</feature>
<dbReference type="Pfam" id="PF00654">
    <property type="entry name" value="Voltage_CLC"/>
    <property type="match status" value="1"/>
</dbReference>
<evidence type="ECO:0000256" key="3">
    <source>
        <dbReference type="ARBA" id="ARBA00022692"/>
    </source>
</evidence>
<proteinExistence type="predicted"/>
<evidence type="ECO:0000256" key="5">
    <source>
        <dbReference type="ARBA" id="ARBA00023065"/>
    </source>
</evidence>
<accession>A0ABV4X0Q1</accession>
<dbReference type="CDD" id="cd01031">
    <property type="entry name" value="EriC"/>
    <property type="match status" value="1"/>
</dbReference>
<keyword evidence="10" id="KW-1185">Reference proteome</keyword>
<keyword evidence="5" id="KW-0406">Ion transport</keyword>